<dbReference type="EMBL" id="JALKCH010000007">
    <property type="protein sequence ID" value="MCK0197780.1"/>
    <property type="molecule type" value="Genomic_DNA"/>
</dbReference>
<dbReference type="InterPro" id="IPR027417">
    <property type="entry name" value="P-loop_NTPase"/>
</dbReference>
<proteinExistence type="predicted"/>
<dbReference type="CDD" id="cd03116">
    <property type="entry name" value="MobB"/>
    <property type="match status" value="1"/>
</dbReference>
<feature type="domain" description="Molybdopterin-guanine dinucleotide biosynthesis protein B (MobB)" evidence="1">
    <location>
        <begin position="3"/>
        <end position="135"/>
    </location>
</feature>
<protein>
    <submittedName>
        <fullName evidence="2">Molybdopterin-guanine dinucleotide biosynthesis protein B</fullName>
    </submittedName>
</protein>
<dbReference type="Gene3D" id="3.40.50.300">
    <property type="entry name" value="P-loop containing nucleotide triphosphate hydrolases"/>
    <property type="match status" value="1"/>
</dbReference>
<dbReference type="NCBIfam" id="TIGR00176">
    <property type="entry name" value="mobB"/>
    <property type="match status" value="1"/>
</dbReference>
<dbReference type="Proteomes" id="UP001203284">
    <property type="component" value="Unassembled WGS sequence"/>
</dbReference>
<comment type="caution">
    <text evidence="2">The sequence shown here is derived from an EMBL/GenBank/DDBJ whole genome shotgun (WGS) entry which is preliminary data.</text>
</comment>
<gene>
    <name evidence="2" type="primary">mobB</name>
    <name evidence="2" type="ORF">MWN34_12755</name>
</gene>
<accession>A0ABT0DCV8</accession>
<evidence type="ECO:0000313" key="3">
    <source>
        <dbReference type="Proteomes" id="UP001203284"/>
    </source>
</evidence>
<dbReference type="SUPFAM" id="SSF52540">
    <property type="entry name" value="P-loop containing nucleoside triphosphate hydrolases"/>
    <property type="match status" value="1"/>
</dbReference>
<dbReference type="InterPro" id="IPR052539">
    <property type="entry name" value="MGD_biosynthesis_adapter"/>
</dbReference>
<dbReference type="PANTHER" id="PTHR40072:SF1">
    <property type="entry name" value="MOLYBDOPTERIN-GUANINE DINUCLEOTIDE BIOSYNTHESIS ADAPTER PROTEIN"/>
    <property type="match status" value="1"/>
</dbReference>
<organism evidence="2 3">
    <name type="scientific">Ancylobacter crimeensis</name>
    <dbReference type="NCBI Taxonomy" id="2579147"/>
    <lineage>
        <taxon>Bacteria</taxon>
        <taxon>Pseudomonadati</taxon>
        <taxon>Pseudomonadota</taxon>
        <taxon>Alphaproteobacteria</taxon>
        <taxon>Hyphomicrobiales</taxon>
        <taxon>Xanthobacteraceae</taxon>
        <taxon>Ancylobacter</taxon>
    </lineage>
</organism>
<evidence type="ECO:0000313" key="2">
    <source>
        <dbReference type="EMBL" id="MCK0197780.1"/>
    </source>
</evidence>
<dbReference type="InterPro" id="IPR004435">
    <property type="entry name" value="MobB_dom"/>
</dbReference>
<evidence type="ECO:0000259" key="1">
    <source>
        <dbReference type="Pfam" id="PF03205"/>
    </source>
</evidence>
<sequence>MKVIGFAGWSGAGKTTLLSRLIPVLIARGLTVSTIKHAHHAFDVDTPGKDSHTHRMVGAQEVLVASAVRWALMHELRDAPEPDLPELLGHLAPVDLVLIEGYKRDHHPKIEIHRPKVGKPLLFPEDPHIVAIACDESADSAALSDVDLPVIDLNDTEAVADMVLRHAVPIESVKWREPVQAEG</sequence>
<keyword evidence="3" id="KW-1185">Reference proteome</keyword>
<dbReference type="PANTHER" id="PTHR40072">
    <property type="entry name" value="MOLYBDOPTERIN-GUANINE DINUCLEOTIDE BIOSYNTHESIS ADAPTER PROTEIN-RELATED"/>
    <property type="match status" value="1"/>
</dbReference>
<reference evidence="2 3" key="1">
    <citation type="submission" date="2022-04" db="EMBL/GenBank/DDBJ databases">
        <authorList>
            <person name="Grouzdev D.S."/>
            <person name="Pantiukh K.S."/>
            <person name="Krutkina M.S."/>
        </authorList>
    </citation>
    <scope>NUCLEOTIDE SEQUENCE [LARGE SCALE GENOMIC DNA]</scope>
    <source>
        <strain evidence="2 3">6x-1</strain>
    </source>
</reference>
<dbReference type="Pfam" id="PF03205">
    <property type="entry name" value="MobB"/>
    <property type="match status" value="1"/>
</dbReference>
<name>A0ABT0DCV8_9HYPH</name>
<dbReference type="RefSeq" id="WP_247029669.1">
    <property type="nucleotide sequence ID" value="NZ_JALKCH010000007.1"/>
</dbReference>